<comment type="caution">
    <text evidence="2">The sequence shown here is derived from an EMBL/GenBank/DDBJ whole genome shotgun (WGS) entry which is preliminary data.</text>
</comment>
<accession>A0A4Y3VUN4</accession>
<feature type="region of interest" description="Disordered" evidence="1">
    <location>
        <begin position="42"/>
        <end position="63"/>
    </location>
</feature>
<name>A0A4Y3VUN4_9ACTN</name>
<gene>
    <name evidence="2" type="ORF">SSP24_83370</name>
</gene>
<sequence length="132" mass="13754">MGDGEGGQVFLGVQGHLPDLGELLPEHVGHRVELVMDGFGGGLDEDGADGRRDHFPGSLGYHGEHISQEMDTTTLTGGAEHDLADRGQQAAVAVGDDQADPAQPALAQGPQELAPERLGLAVTDHHTQHLTA</sequence>
<protein>
    <submittedName>
        <fullName evidence="2">Uncharacterized protein</fullName>
    </submittedName>
</protein>
<organism evidence="2 3">
    <name type="scientific">Streptomyces spinoverrucosus</name>
    <dbReference type="NCBI Taxonomy" id="284043"/>
    <lineage>
        <taxon>Bacteria</taxon>
        <taxon>Bacillati</taxon>
        <taxon>Actinomycetota</taxon>
        <taxon>Actinomycetes</taxon>
        <taxon>Kitasatosporales</taxon>
        <taxon>Streptomycetaceae</taxon>
        <taxon>Streptomyces</taxon>
    </lineage>
</organism>
<evidence type="ECO:0000313" key="2">
    <source>
        <dbReference type="EMBL" id="GEC10682.1"/>
    </source>
</evidence>
<reference evidence="2 3" key="1">
    <citation type="submission" date="2019-06" db="EMBL/GenBank/DDBJ databases">
        <title>Whole genome shotgun sequence of Streptomyces spinoverrucosus NBRC 14228.</title>
        <authorList>
            <person name="Hosoyama A."/>
            <person name="Uohara A."/>
            <person name="Ohji S."/>
            <person name="Ichikawa N."/>
        </authorList>
    </citation>
    <scope>NUCLEOTIDE SEQUENCE [LARGE SCALE GENOMIC DNA]</scope>
    <source>
        <strain evidence="2 3">NBRC 14228</strain>
    </source>
</reference>
<dbReference type="Proteomes" id="UP000317881">
    <property type="component" value="Unassembled WGS sequence"/>
</dbReference>
<keyword evidence="3" id="KW-1185">Reference proteome</keyword>
<dbReference type="EMBL" id="BJND01000136">
    <property type="protein sequence ID" value="GEC10682.1"/>
    <property type="molecule type" value="Genomic_DNA"/>
</dbReference>
<dbReference type="AlphaFoldDB" id="A0A4Y3VUN4"/>
<proteinExistence type="predicted"/>
<evidence type="ECO:0000313" key="3">
    <source>
        <dbReference type="Proteomes" id="UP000317881"/>
    </source>
</evidence>
<feature type="region of interest" description="Disordered" evidence="1">
    <location>
        <begin position="89"/>
        <end position="112"/>
    </location>
</feature>
<evidence type="ECO:0000256" key="1">
    <source>
        <dbReference type="SAM" id="MobiDB-lite"/>
    </source>
</evidence>